<comment type="caution">
    <text evidence="2">The sequence shown here is derived from an EMBL/GenBank/DDBJ whole genome shotgun (WGS) entry which is preliminary data.</text>
</comment>
<gene>
    <name evidence="2" type="ORF">L2689_00435</name>
</gene>
<dbReference type="PANTHER" id="PTHR12461:SF105">
    <property type="entry name" value="HYPOXIA-INDUCIBLE FACTOR 1-ALPHA INHIBITOR"/>
    <property type="match status" value="1"/>
</dbReference>
<dbReference type="InterPro" id="IPR041667">
    <property type="entry name" value="Cupin_8"/>
</dbReference>
<evidence type="ECO:0000259" key="1">
    <source>
        <dbReference type="PROSITE" id="PS51184"/>
    </source>
</evidence>
<dbReference type="PROSITE" id="PS51184">
    <property type="entry name" value="JMJC"/>
    <property type="match status" value="1"/>
</dbReference>
<name>A0ABT0KXI3_9GAMM</name>
<dbReference type="Gene3D" id="2.60.120.650">
    <property type="entry name" value="Cupin"/>
    <property type="match status" value="1"/>
</dbReference>
<keyword evidence="3" id="KW-1185">Reference proteome</keyword>
<evidence type="ECO:0000313" key="2">
    <source>
        <dbReference type="EMBL" id="MCL1115711.1"/>
    </source>
</evidence>
<dbReference type="PANTHER" id="PTHR12461">
    <property type="entry name" value="HYPOXIA-INDUCIBLE FACTOR 1 ALPHA INHIBITOR-RELATED"/>
    <property type="match status" value="1"/>
</dbReference>
<protein>
    <submittedName>
        <fullName evidence="2">Cupin-like domain-containing protein</fullName>
    </submittedName>
</protein>
<dbReference type="SMART" id="SM00558">
    <property type="entry name" value="JmjC"/>
    <property type="match status" value="1"/>
</dbReference>
<organism evidence="2 3">
    <name type="scientific">Shewanella aestuarii</name>
    <dbReference type="NCBI Taxonomy" id="1028752"/>
    <lineage>
        <taxon>Bacteria</taxon>
        <taxon>Pseudomonadati</taxon>
        <taxon>Pseudomonadota</taxon>
        <taxon>Gammaproteobacteria</taxon>
        <taxon>Alteromonadales</taxon>
        <taxon>Shewanellaceae</taxon>
        <taxon>Shewanella</taxon>
    </lineage>
</organism>
<dbReference type="Pfam" id="PF13621">
    <property type="entry name" value="Cupin_8"/>
    <property type="match status" value="1"/>
</dbReference>
<dbReference type="SUPFAM" id="SSF51197">
    <property type="entry name" value="Clavaminate synthase-like"/>
    <property type="match status" value="1"/>
</dbReference>
<feature type="domain" description="JmjC" evidence="1">
    <location>
        <begin position="128"/>
        <end position="286"/>
    </location>
</feature>
<dbReference type="RefSeq" id="WP_188839425.1">
    <property type="nucleotide sequence ID" value="NZ_BMOT01000001.1"/>
</dbReference>
<accession>A0ABT0KXI3</accession>
<sequence length="351" mass="40349">MDNPLQNNTTSRAEPAVQNYVPEYYDCSLDELYQRIESAETPMIFKGLCRHFPLVQAGLESNQTAMDYLLQHYSGQPVTAYYLPPEQQGRVFYNEQVDGFNYQAGRLDLAQIFERLQTESQQQAPASVYMGSTNIQQYFPSLFAENCLQFSQVNPMANIWLGNQTRVAAHFDFPHNLACNMVGKRTFTLFPPEQIANLYIGPMEFAPGGQEISMVNFDRPDYDRFPKFKAALAASFTAALEPGDVLFIPSMWWHHVRGVEDFNVLITHWWRDTPAFLGRPNNALLHSMLSLRSLPKAQRKAWKALFDHYIFEHDDVDESHIPDNARGMLTKPIDELNARKLRADLTNKLKR</sequence>
<dbReference type="InterPro" id="IPR003347">
    <property type="entry name" value="JmjC_dom"/>
</dbReference>
<dbReference type="EMBL" id="JAKILK010000001">
    <property type="protein sequence ID" value="MCL1115711.1"/>
    <property type="molecule type" value="Genomic_DNA"/>
</dbReference>
<reference evidence="2 3" key="1">
    <citation type="submission" date="2022-01" db="EMBL/GenBank/DDBJ databases">
        <title>Whole genome-based taxonomy of the Shewanellaceae.</title>
        <authorList>
            <person name="Martin-Rodriguez A.J."/>
        </authorList>
    </citation>
    <scope>NUCLEOTIDE SEQUENCE [LARGE SCALE GENOMIC DNA]</scope>
    <source>
        <strain evidence="2 3">JCM 17801</strain>
    </source>
</reference>
<proteinExistence type="predicted"/>
<dbReference type="Proteomes" id="UP001203212">
    <property type="component" value="Unassembled WGS sequence"/>
</dbReference>
<evidence type="ECO:0000313" key="3">
    <source>
        <dbReference type="Proteomes" id="UP001203212"/>
    </source>
</evidence>